<feature type="binding site" evidence="4">
    <location>
        <position position="303"/>
    </location>
    <ligand>
        <name>FAD</name>
        <dbReference type="ChEBI" id="CHEBI:57692"/>
    </ligand>
</feature>
<proteinExistence type="inferred from homology"/>
<feature type="domain" description="Pyridine nucleotide-disulphide oxidoreductase dimerisation" evidence="6">
    <location>
        <begin position="338"/>
        <end position="447"/>
    </location>
</feature>
<dbReference type="PANTHER" id="PTHR43014">
    <property type="entry name" value="MERCURIC REDUCTASE"/>
    <property type="match status" value="1"/>
</dbReference>
<sequence>MSEPVGCDVIVLGLGPGGQQLAIGLAEAGLDVVGVEKHLVGGECPFYGCTPSKLMIRASTLIGHVRLADQLSGDASVVPDWSRPAKRITEEATKGWTDDANARAVQDAGVRLVRGHGRLTSPGCVDVDGVSHVAARGVVLNTGTEPLVLPIDGLEDTPYWTNRDVVKAKELPTSLAIIGGGPIGCELAQAFSRFGVDVTVLEAADRLLAVEEPETSRLLSRVFEDEGITVHVGVEVDRVEHTDGFTLTAGDLRVEAERLLVAAGRSNNVRDVGLENVGLDPSAPGVETDERMRAGEKLWAIGDITGHGRFTHVSSYQAEVAMADILGEDGPLADYRAVSRVTFTDPEVGSVGLSEEQAREQGIDVSTGFADISDSARGWLDGAGNSGHIKLVADAASGLLVGATAVGPTGGDLVSMLALAIHGRVPARTVRRMHFAFPTYHGSVMTALDDLGLDATSG</sequence>
<dbReference type="AlphaFoldDB" id="A0A6G7YJ16"/>
<evidence type="ECO:0000256" key="5">
    <source>
        <dbReference type="PIRSR" id="PIRSR000350-4"/>
    </source>
</evidence>
<dbReference type="GO" id="GO:0000166">
    <property type="term" value="F:nucleotide binding"/>
    <property type="evidence" value="ECO:0007669"/>
    <property type="project" value="UniProtKB-KW"/>
</dbReference>
<dbReference type="InterPro" id="IPR004099">
    <property type="entry name" value="Pyr_nucl-diS_OxRdtase_dimer"/>
</dbReference>
<dbReference type="RefSeq" id="WP_166320414.1">
    <property type="nucleotide sequence ID" value="NZ_CP049866.1"/>
</dbReference>
<feature type="binding site" evidence="4">
    <location>
        <begin position="179"/>
        <end position="186"/>
    </location>
    <ligand>
        <name>NAD(+)</name>
        <dbReference type="ChEBI" id="CHEBI:57540"/>
    </ligand>
</feature>
<protein>
    <submittedName>
        <fullName evidence="8">NAD(P)/FAD-dependent oxidoreductase</fullName>
    </submittedName>
</protein>
<dbReference type="Gene3D" id="3.30.390.30">
    <property type="match status" value="1"/>
</dbReference>
<dbReference type="InterPro" id="IPR036188">
    <property type="entry name" value="FAD/NAD-bd_sf"/>
</dbReference>
<dbReference type="PRINTS" id="PR00368">
    <property type="entry name" value="FADPNR"/>
</dbReference>
<dbReference type="Pfam" id="PF07992">
    <property type="entry name" value="Pyr_redox_2"/>
    <property type="match status" value="1"/>
</dbReference>
<dbReference type="Pfam" id="PF02852">
    <property type="entry name" value="Pyr_redox_dim"/>
    <property type="match status" value="1"/>
</dbReference>
<dbReference type="SUPFAM" id="SSF55424">
    <property type="entry name" value="FAD/NAD-linked reductases, dimerisation (C-terminal) domain"/>
    <property type="match status" value="1"/>
</dbReference>
<gene>
    <name evidence="8" type="ORF">G7071_16165</name>
</gene>
<evidence type="ECO:0000313" key="9">
    <source>
        <dbReference type="Proteomes" id="UP000502035"/>
    </source>
</evidence>
<comment type="cofactor">
    <cofactor evidence="4">
        <name>FAD</name>
        <dbReference type="ChEBI" id="CHEBI:57692"/>
    </cofactor>
    <text evidence="4">Binds 1 FAD per subunit.</text>
</comment>
<evidence type="ECO:0000259" key="7">
    <source>
        <dbReference type="Pfam" id="PF07992"/>
    </source>
</evidence>
<keyword evidence="2" id="KW-0285">Flavoprotein</keyword>
<keyword evidence="3 4" id="KW-0274">FAD</keyword>
<feature type="domain" description="FAD/NAD(P)-binding" evidence="7">
    <location>
        <begin position="8"/>
        <end position="318"/>
    </location>
</feature>
<evidence type="ECO:0000256" key="1">
    <source>
        <dbReference type="ARBA" id="ARBA00007532"/>
    </source>
</evidence>
<accession>A0A6G7YJ16</accession>
<feature type="binding site" evidence="4">
    <location>
        <position position="264"/>
    </location>
    <ligand>
        <name>NAD(+)</name>
        <dbReference type="ChEBI" id="CHEBI:57540"/>
    </ligand>
</feature>
<evidence type="ECO:0000259" key="6">
    <source>
        <dbReference type="Pfam" id="PF02852"/>
    </source>
</evidence>
<dbReference type="PRINTS" id="PR00411">
    <property type="entry name" value="PNDRDTASEI"/>
</dbReference>
<keyword evidence="4" id="KW-0520">NAD</keyword>
<feature type="binding site" evidence="4">
    <location>
        <position position="117"/>
    </location>
    <ligand>
        <name>FAD</name>
        <dbReference type="ChEBI" id="CHEBI:57692"/>
    </ligand>
</feature>
<dbReference type="KEGG" id="npi:G7071_16165"/>
<feature type="disulfide bond" description="Redox-active" evidence="5">
    <location>
        <begin position="44"/>
        <end position="49"/>
    </location>
</feature>
<dbReference type="GO" id="GO:0016491">
    <property type="term" value="F:oxidoreductase activity"/>
    <property type="evidence" value="ECO:0007669"/>
    <property type="project" value="InterPro"/>
</dbReference>
<dbReference type="InterPro" id="IPR016156">
    <property type="entry name" value="FAD/NAD-linked_Rdtase_dimer_sf"/>
</dbReference>
<dbReference type="PIRSF" id="PIRSF000350">
    <property type="entry name" value="Mercury_reductase_MerA"/>
    <property type="match status" value="1"/>
</dbReference>
<dbReference type="Gene3D" id="3.50.50.60">
    <property type="entry name" value="FAD/NAD(P)-binding domain"/>
    <property type="match status" value="2"/>
</dbReference>
<feature type="binding site" evidence="4">
    <location>
        <position position="202"/>
    </location>
    <ligand>
        <name>NAD(+)</name>
        <dbReference type="ChEBI" id="CHEBI:57540"/>
    </ligand>
</feature>
<reference evidence="8 9" key="1">
    <citation type="submission" date="2020-03" db="EMBL/GenBank/DDBJ databases">
        <title>Nocardioides sp. nov., isolated from fish.</title>
        <authorList>
            <person name="Hyun D.-W."/>
            <person name="Bae J.-W."/>
        </authorList>
    </citation>
    <scope>NUCLEOTIDE SEQUENCE [LARGE SCALE GENOMIC DNA]</scope>
    <source>
        <strain evidence="8 9">HDW12A</strain>
    </source>
</reference>
<name>A0A6G7YJ16_9ACTN</name>
<dbReference type="InterPro" id="IPR023753">
    <property type="entry name" value="FAD/NAD-binding_dom"/>
</dbReference>
<evidence type="ECO:0000256" key="2">
    <source>
        <dbReference type="ARBA" id="ARBA00022630"/>
    </source>
</evidence>
<dbReference type="InterPro" id="IPR001100">
    <property type="entry name" value="Pyr_nuc-diS_OxRdtase"/>
</dbReference>
<evidence type="ECO:0000313" key="8">
    <source>
        <dbReference type="EMBL" id="QIK76730.1"/>
    </source>
</evidence>
<evidence type="ECO:0000256" key="3">
    <source>
        <dbReference type="ARBA" id="ARBA00022827"/>
    </source>
</evidence>
<organism evidence="8 9">
    <name type="scientific">Nocardioides piscis</name>
    <dbReference type="NCBI Taxonomy" id="2714938"/>
    <lineage>
        <taxon>Bacteria</taxon>
        <taxon>Bacillati</taxon>
        <taxon>Actinomycetota</taxon>
        <taxon>Actinomycetes</taxon>
        <taxon>Propionibacteriales</taxon>
        <taxon>Nocardioidaceae</taxon>
        <taxon>Nocardioides</taxon>
    </lineage>
</organism>
<dbReference type="EMBL" id="CP049866">
    <property type="protein sequence ID" value="QIK76730.1"/>
    <property type="molecule type" value="Genomic_DNA"/>
</dbReference>
<feature type="binding site" evidence="4">
    <location>
        <position position="53"/>
    </location>
    <ligand>
        <name>FAD</name>
        <dbReference type="ChEBI" id="CHEBI:57692"/>
    </ligand>
</feature>
<keyword evidence="9" id="KW-1185">Reference proteome</keyword>
<dbReference type="Proteomes" id="UP000502035">
    <property type="component" value="Chromosome"/>
</dbReference>
<evidence type="ECO:0000256" key="4">
    <source>
        <dbReference type="PIRSR" id="PIRSR000350-3"/>
    </source>
</evidence>
<comment type="similarity">
    <text evidence="1">Belongs to the class-I pyridine nucleotide-disulfide oxidoreductase family.</text>
</comment>
<dbReference type="SUPFAM" id="SSF51905">
    <property type="entry name" value="FAD/NAD(P)-binding domain"/>
    <property type="match status" value="1"/>
</dbReference>
<keyword evidence="4" id="KW-0547">Nucleotide-binding</keyword>